<keyword evidence="5" id="KW-0862">Zinc</keyword>
<evidence type="ECO:0000259" key="8">
    <source>
        <dbReference type="PROSITE" id="PS50157"/>
    </source>
</evidence>
<dbReference type="SUPFAM" id="SSF57667">
    <property type="entry name" value="beta-beta-alpha zinc fingers"/>
    <property type="match status" value="2"/>
</dbReference>
<evidence type="ECO:0000256" key="1">
    <source>
        <dbReference type="ARBA" id="ARBA00004123"/>
    </source>
</evidence>
<evidence type="ECO:0000313" key="9">
    <source>
        <dbReference type="EMBL" id="EGW04456.1"/>
    </source>
</evidence>
<keyword evidence="4 7" id="KW-0863">Zinc-finger</keyword>
<dbReference type="FunFam" id="3.30.160.60:FF:000715">
    <property type="entry name" value="Transcription factor E4F1 isoform 1"/>
    <property type="match status" value="1"/>
</dbReference>
<dbReference type="PROSITE" id="PS50157">
    <property type="entry name" value="ZINC_FINGER_C2H2_2"/>
    <property type="match status" value="3"/>
</dbReference>
<dbReference type="InParanoid" id="G3HBR7"/>
<evidence type="ECO:0000256" key="3">
    <source>
        <dbReference type="ARBA" id="ARBA00022737"/>
    </source>
</evidence>
<dbReference type="InterPro" id="IPR013087">
    <property type="entry name" value="Znf_C2H2_type"/>
</dbReference>
<feature type="domain" description="C2H2-type" evidence="8">
    <location>
        <begin position="188"/>
        <end position="215"/>
    </location>
</feature>
<feature type="domain" description="C2H2-type" evidence="8">
    <location>
        <begin position="216"/>
        <end position="245"/>
    </location>
</feature>
<feature type="domain" description="C2H2-type" evidence="8">
    <location>
        <begin position="160"/>
        <end position="187"/>
    </location>
</feature>
<dbReference type="Proteomes" id="UP000001075">
    <property type="component" value="Unassembled WGS sequence"/>
</dbReference>
<dbReference type="EMBL" id="JH000273">
    <property type="protein sequence ID" value="EGW04456.1"/>
    <property type="molecule type" value="Genomic_DNA"/>
</dbReference>
<dbReference type="GlyGen" id="G3HBR7">
    <property type="glycosylation" value="1 site"/>
</dbReference>
<dbReference type="InterPro" id="IPR036236">
    <property type="entry name" value="Znf_C2H2_sf"/>
</dbReference>
<dbReference type="SMART" id="SM00355">
    <property type="entry name" value="ZnF_C2H2"/>
    <property type="match status" value="4"/>
</dbReference>
<dbReference type="PROSITE" id="PS00028">
    <property type="entry name" value="ZINC_FINGER_C2H2_1"/>
    <property type="match status" value="2"/>
</dbReference>
<dbReference type="Gene3D" id="3.30.160.60">
    <property type="entry name" value="Classic Zinc Finger"/>
    <property type="match status" value="3"/>
</dbReference>
<evidence type="ECO:0000256" key="6">
    <source>
        <dbReference type="ARBA" id="ARBA00023242"/>
    </source>
</evidence>
<evidence type="ECO:0000256" key="5">
    <source>
        <dbReference type="ARBA" id="ARBA00022833"/>
    </source>
</evidence>
<name>G3HBR7_CRIGR</name>
<dbReference type="GO" id="GO:0000981">
    <property type="term" value="F:DNA-binding transcription factor activity, RNA polymerase II-specific"/>
    <property type="evidence" value="ECO:0007669"/>
    <property type="project" value="TreeGrafter"/>
</dbReference>
<keyword evidence="3" id="KW-0677">Repeat</keyword>
<protein>
    <submittedName>
        <fullName evidence="9">Transcription factor E4F1</fullName>
    </submittedName>
</protein>
<dbReference type="FunFam" id="3.30.160.60:FF:001804">
    <property type="entry name" value="E4F transcription factor 1"/>
    <property type="match status" value="1"/>
</dbReference>
<dbReference type="Pfam" id="PF00096">
    <property type="entry name" value="zf-C2H2"/>
    <property type="match status" value="3"/>
</dbReference>
<dbReference type="AlphaFoldDB" id="G3HBR7"/>
<evidence type="ECO:0000256" key="2">
    <source>
        <dbReference type="ARBA" id="ARBA00022723"/>
    </source>
</evidence>
<dbReference type="GO" id="GO:0005634">
    <property type="term" value="C:nucleus"/>
    <property type="evidence" value="ECO:0007669"/>
    <property type="project" value="UniProtKB-SubCell"/>
</dbReference>
<reference evidence="10" key="1">
    <citation type="journal article" date="2011" name="Nat. Biotechnol.">
        <title>The genomic sequence of the Chinese hamster ovary (CHO)-K1 cell line.</title>
        <authorList>
            <person name="Xu X."/>
            <person name="Nagarajan H."/>
            <person name="Lewis N.E."/>
            <person name="Pan S."/>
            <person name="Cai Z."/>
            <person name="Liu X."/>
            <person name="Chen W."/>
            <person name="Xie M."/>
            <person name="Wang W."/>
            <person name="Hammond S."/>
            <person name="Andersen M.R."/>
            <person name="Neff N."/>
            <person name="Passarelli B."/>
            <person name="Koh W."/>
            <person name="Fan H.C."/>
            <person name="Wang J."/>
            <person name="Gui Y."/>
            <person name="Lee K.H."/>
            <person name="Betenbaugh M.J."/>
            <person name="Quake S.R."/>
            <person name="Famili I."/>
            <person name="Palsson B.O."/>
            <person name="Wang J."/>
        </authorList>
    </citation>
    <scope>NUCLEOTIDE SEQUENCE [LARGE SCALE GENOMIC DNA]</scope>
    <source>
        <strain evidence="10">CHO K1 cell line</strain>
    </source>
</reference>
<evidence type="ECO:0000256" key="7">
    <source>
        <dbReference type="PROSITE-ProRule" id="PRU00042"/>
    </source>
</evidence>
<keyword evidence="6" id="KW-0539">Nucleus</keyword>
<comment type="subcellular location">
    <subcellularLocation>
        <location evidence="1">Nucleus</location>
    </subcellularLocation>
</comment>
<proteinExistence type="predicted"/>
<organism evidence="9 10">
    <name type="scientific">Cricetulus griseus</name>
    <name type="common">Chinese hamster</name>
    <name type="synonym">Cricetulus barabensis griseus</name>
    <dbReference type="NCBI Taxonomy" id="10029"/>
    <lineage>
        <taxon>Eukaryota</taxon>
        <taxon>Metazoa</taxon>
        <taxon>Chordata</taxon>
        <taxon>Craniata</taxon>
        <taxon>Vertebrata</taxon>
        <taxon>Euteleostomi</taxon>
        <taxon>Mammalia</taxon>
        <taxon>Eutheria</taxon>
        <taxon>Euarchontoglires</taxon>
        <taxon>Glires</taxon>
        <taxon>Rodentia</taxon>
        <taxon>Myomorpha</taxon>
        <taxon>Muroidea</taxon>
        <taxon>Cricetidae</taxon>
        <taxon>Cricetinae</taxon>
        <taxon>Cricetulus</taxon>
    </lineage>
</organism>
<dbReference type="STRING" id="10029.G3HBR7"/>
<dbReference type="GO" id="GO:0008270">
    <property type="term" value="F:zinc ion binding"/>
    <property type="evidence" value="ECO:0007669"/>
    <property type="project" value="UniProtKB-KW"/>
</dbReference>
<dbReference type="PANTHER" id="PTHR24394">
    <property type="entry name" value="ZINC FINGER PROTEIN"/>
    <property type="match status" value="1"/>
</dbReference>
<keyword evidence="2" id="KW-0479">Metal-binding</keyword>
<sequence>MEGAMAVRVTAAHTAEARAEAGREAGEGGVAAAAVALSSGGFLGLPAPFSEEDEDDVHRCGRCQVEFTALEDFVQHKIQKTCHRAPQEALPTTPAATALLGQEVVPTAAEGGPEEPITVAHIVVEATSLAADISHAPDLVGAPVGEQAQIKLLVNKEGRYVCMLCHKTFKTGSILKAHMVTHSSRKDHECKLCGASFRTKGSLIRHHRRHTDERPYRCAKCGKSFRESGALTRHLKSLTPCTEKIRLSVSKATVVGKEEVPAG</sequence>
<gene>
    <name evidence="9" type="ORF">I79_007976</name>
</gene>
<dbReference type="PANTHER" id="PTHR24394:SF44">
    <property type="entry name" value="ZINC FINGER PROTEIN 271-LIKE"/>
    <property type="match status" value="1"/>
</dbReference>
<accession>G3HBR7</accession>
<evidence type="ECO:0000313" key="10">
    <source>
        <dbReference type="Proteomes" id="UP000001075"/>
    </source>
</evidence>
<evidence type="ECO:0000256" key="4">
    <source>
        <dbReference type="ARBA" id="ARBA00022771"/>
    </source>
</evidence>